<feature type="compositionally biased region" description="Basic and acidic residues" evidence="1">
    <location>
        <begin position="27"/>
        <end position="37"/>
    </location>
</feature>
<dbReference type="AlphaFoldDB" id="A0A2V3IQA6"/>
<protein>
    <submittedName>
        <fullName evidence="2">Uncharacterized protein</fullName>
    </submittedName>
</protein>
<dbReference type="Proteomes" id="UP000247409">
    <property type="component" value="Unassembled WGS sequence"/>
</dbReference>
<organism evidence="2 3">
    <name type="scientific">Gracilariopsis chorda</name>
    <dbReference type="NCBI Taxonomy" id="448386"/>
    <lineage>
        <taxon>Eukaryota</taxon>
        <taxon>Rhodophyta</taxon>
        <taxon>Florideophyceae</taxon>
        <taxon>Rhodymeniophycidae</taxon>
        <taxon>Gracilariales</taxon>
        <taxon>Gracilariaceae</taxon>
        <taxon>Gracilariopsis</taxon>
    </lineage>
</organism>
<comment type="caution">
    <text evidence="2">The sequence shown here is derived from an EMBL/GenBank/DDBJ whole genome shotgun (WGS) entry which is preliminary data.</text>
</comment>
<name>A0A2V3IQA6_9FLOR</name>
<gene>
    <name evidence="2" type="ORF">BWQ96_05963</name>
</gene>
<reference evidence="2 3" key="1">
    <citation type="journal article" date="2018" name="Mol. Biol. Evol.">
        <title>Analysis of the draft genome of the red seaweed Gracilariopsis chorda provides insights into genome size evolution in Rhodophyta.</title>
        <authorList>
            <person name="Lee J."/>
            <person name="Yang E.C."/>
            <person name="Graf L."/>
            <person name="Yang J.H."/>
            <person name="Qiu H."/>
            <person name="Zel Zion U."/>
            <person name="Chan C.X."/>
            <person name="Stephens T.G."/>
            <person name="Weber A.P.M."/>
            <person name="Boo G.H."/>
            <person name="Boo S.M."/>
            <person name="Kim K.M."/>
            <person name="Shin Y."/>
            <person name="Jung M."/>
            <person name="Lee S.J."/>
            <person name="Yim H.S."/>
            <person name="Lee J.H."/>
            <person name="Bhattacharya D."/>
            <person name="Yoon H.S."/>
        </authorList>
    </citation>
    <scope>NUCLEOTIDE SEQUENCE [LARGE SCALE GENOMIC DNA]</scope>
    <source>
        <strain evidence="2 3">SKKU-2015</strain>
        <tissue evidence="2">Whole body</tissue>
    </source>
</reference>
<evidence type="ECO:0000313" key="2">
    <source>
        <dbReference type="EMBL" id="PXF44259.1"/>
    </source>
</evidence>
<proteinExistence type="predicted"/>
<accession>A0A2V3IQA6</accession>
<feature type="region of interest" description="Disordered" evidence="1">
    <location>
        <begin position="1"/>
        <end position="40"/>
    </location>
</feature>
<evidence type="ECO:0000313" key="3">
    <source>
        <dbReference type="Proteomes" id="UP000247409"/>
    </source>
</evidence>
<dbReference type="EMBL" id="NBIV01000096">
    <property type="protein sequence ID" value="PXF44259.1"/>
    <property type="molecule type" value="Genomic_DNA"/>
</dbReference>
<sequence length="137" mass="16006">MQTETKPGANLEAKSETKPEITTFDTGDTKDKPEHHTKSVRRSGAKTYLVVFVGHSGSTAFVTELRTQFEFLVEKREPVYHHEYHRDTDLAYKYAKELMDRGTQKGEIPGFKIRRYHILNKPELWKQFVKEYGCRVI</sequence>
<evidence type="ECO:0000256" key="1">
    <source>
        <dbReference type="SAM" id="MobiDB-lite"/>
    </source>
</evidence>
<dbReference type="OrthoDB" id="3936at2759"/>
<keyword evidence="3" id="KW-1185">Reference proteome</keyword>